<comment type="subcellular location">
    <subcellularLocation>
        <location evidence="1">Membrane</location>
    </subcellularLocation>
</comment>
<dbReference type="InterPro" id="IPR014784">
    <property type="entry name" value="Cu2_ascorb_mOase-like_C"/>
</dbReference>
<dbReference type="Pfam" id="PF03712">
    <property type="entry name" value="Cu2_monoox_C"/>
    <property type="match status" value="1"/>
</dbReference>
<dbReference type="InterPro" id="IPR045266">
    <property type="entry name" value="DOH_DOMON"/>
</dbReference>
<keyword evidence="4" id="KW-0472">Membrane</keyword>
<dbReference type="Pfam" id="PF01082">
    <property type="entry name" value="Cu2_monooxygen"/>
    <property type="match status" value="1"/>
</dbReference>
<keyword evidence="5" id="KW-1015">Disulfide bond</keyword>
<evidence type="ECO:0000256" key="4">
    <source>
        <dbReference type="ARBA" id="ARBA00023136"/>
    </source>
</evidence>
<dbReference type="InterPro" id="IPR028460">
    <property type="entry name" value="Tbh/DBH"/>
</dbReference>
<dbReference type="InterPro" id="IPR000323">
    <property type="entry name" value="Cu2_ascorb_mOase_N"/>
</dbReference>
<protein>
    <recommendedName>
        <fullName evidence="8">DOMON domain-containing protein</fullName>
    </recommendedName>
</protein>
<proteinExistence type="inferred from homology"/>
<dbReference type="CDD" id="cd09631">
    <property type="entry name" value="DOMON_DOH"/>
    <property type="match status" value="1"/>
</dbReference>
<feature type="domain" description="DOMON" evidence="8">
    <location>
        <begin position="41"/>
        <end position="158"/>
    </location>
</feature>
<keyword evidence="6" id="KW-0325">Glycoprotein</keyword>
<evidence type="ECO:0000256" key="7">
    <source>
        <dbReference type="SAM" id="SignalP"/>
    </source>
</evidence>
<evidence type="ECO:0000313" key="10">
    <source>
        <dbReference type="Proteomes" id="UP000663852"/>
    </source>
</evidence>
<dbReference type="PANTHER" id="PTHR10157:SF23">
    <property type="entry name" value="MOXD1 HOMOLOG 1"/>
    <property type="match status" value="1"/>
</dbReference>
<reference evidence="9" key="1">
    <citation type="submission" date="2021-02" db="EMBL/GenBank/DDBJ databases">
        <authorList>
            <person name="Nowell W R."/>
        </authorList>
    </citation>
    <scope>NUCLEOTIDE SEQUENCE</scope>
</reference>
<evidence type="ECO:0000256" key="3">
    <source>
        <dbReference type="ARBA" id="ARBA00022729"/>
    </source>
</evidence>
<feature type="chain" id="PRO_5032406245" description="DOMON domain-containing protein" evidence="7">
    <location>
        <begin position="22"/>
        <end position="577"/>
    </location>
</feature>
<accession>A0A813NS75</accession>
<dbReference type="GO" id="GO:0005507">
    <property type="term" value="F:copper ion binding"/>
    <property type="evidence" value="ECO:0007669"/>
    <property type="project" value="InterPro"/>
</dbReference>
<dbReference type="PROSITE" id="PS50836">
    <property type="entry name" value="DOMON"/>
    <property type="match status" value="1"/>
</dbReference>
<sequence>MSGNLIIVLCACWVILEECTGLSSPIAPFVTYKHSAELQKDIADLWWTVDDAEREITFELHMKSTGWIALGISPAGGMKGADIAIGWVESSGKVFLQDRYSTANSRPMRDNTTQDWFVLQGQEKDGWTAIRFKRLLHTCDSMDVPIKSGTNILIFAYGLVDLDSNRPEVDIMYHGTRRNSRMLPLRSYADPPADEKFLGLDTFEFRSDNYIVPSNDTTYHCKIYKAPSQYPHKRHAIAHKILIDPDNIDLVHHLDLYECDPTATFDDNNLPDDLCDSIPDEIRLCSSNFATVWAVGGDVMREFPEEAGYAVGGNSETKYYMIQMHYDNPRLSSNRRDSSGIRFYLGNELRQYDLGFLTFGIGSTPSGLAIPPKVERFITDSFCPPEATRNFPKSGINVIFALPHTHLQGSSTWTKIIRNNTAVQYLFNAESYDFNYQFQNRLPKPIKLYPGDSFATRCIYNTMNKDDVTLGGERTKDEMCVNMFTYYPRMNDLYACVTLNHDSAWQDVMNTSSPIDYKQVKDWLLTKNWTSESTKQWQNFYERAPRLVIYGKSGYFQDQMLSTLPTYEDFKAEECHK</sequence>
<dbReference type="SMART" id="SM00664">
    <property type="entry name" value="DoH"/>
    <property type="match status" value="1"/>
</dbReference>
<dbReference type="Gene3D" id="2.60.120.310">
    <property type="entry name" value="Copper type II, ascorbate-dependent monooxygenase, N-terminal domain"/>
    <property type="match status" value="1"/>
</dbReference>
<evidence type="ECO:0000259" key="8">
    <source>
        <dbReference type="PROSITE" id="PS50836"/>
    </source>
</evidence>
<dbReference type="Proteomes" id="UP000663852">
    <property type="component" value="Unassembled WGS sequence"/>
</dbReference>
<evidence type="ECO:0000256" key="6">
    <source>
        <dbReference type="ARBA" id="ARBA00023180"/>
    </source>
</evidence>
<evidence type="ECO:0000313" key="9">
    <source>
        <dbReference type="EMBL" id="CAF0739725.1"/>
    </source>
</evidence>
<dbReference type="InterPro" id="IPR036939">
    <property type="entry name" value="Cu2_ascorb_mOase_N_sf"/>
</dbReference>
<evidence type="ECO:0000256" key="2">
    <source>
        <dbReference type="ARBA" id="ARBA00010676"/>
    </source>
</evidence>
<dbReference type="GO" id="GO:0016020">
    <property type="term" value="C:membrane"/>
    <property type="evidence" value="ECO:0007669"/>
    <property type="project" value="UniProtKB-SubCell"/>
</dbReference>
<dbReference type="Gene3D" id="2.60.120.230">
    <property type="match status" value="1"/>
</dbReference>
<dbReference type="InterPro" id="IPR000945">
    <property type="entry name" value="DBH-like"/>
</dbReference>
<dbReference type="GO" id="GO:0004500">
    <property type="term" value="F:dopamine beta-monooxygenase activity"/>
    <property type="evidence" value="ECO:0007669"/>
    <property type="project" value="InterPro"/>
</dbReference>
<dbReference type="OrthoDB" id="10003276at2759"/>
<dbReference type="Gene3D" id="2.60.40.1210">
    <property type="entry name" value="Cellobiose dehydrogenase, cytochrome domain"/>
    <property type="match status" value="1"/>
</dbReference>
<organism evidence="9 10">
    <name type="scientific">Adineta ricciae</name>
    <name type="common">Rotifer</name>
    <dbReference type="NCBI Taxonomy" id="249248"/>
    <lineage>
        <taxon>Eukaryota</taxon>
        <taxon>Metazoa</taxon>
        <taxon>Spiralia</taxon>
        <taxon>Gnathifera</taxon>
        <taxon>Rotifera</taxon>
        <taxon>Eurotatoria</taxon>
        <taxon>Bdelloidea</taxon>
        <taxon>Adinetida</taxon>
        <taxon>Adinetidae</taxon>
        <taxon>Adineta</taxon>
    </lineage>
</organism>
<dbReference type="SUPFAM" id="SSF49344">
    <property type="entry name" value="CBD9-like"/>
    <property type="match status" value="1"/>
</dbReference>
<dbReference type="AlphaFoldDB" id="A0A813NS75"/>
<dbReference type="FunFam" id="2.60.40.1210:FF:000001">
    <property type="entry name" value="Monooxygenase, DBH-like 1, like"/>
    <property type="match status" value="1"/>
</dbReference>
<dbReference type="PANTHER" id="PTHR10157">
    <property type="entry name" value="DOPAMINE BETA HYDROXYLASE RELATED"/>
    <property type="match status" value="1"/>
</dbReference>
<name>A0A813NS75_ADIRI</name>
<dbReference type="PRINTS" id="PR00767">
    <property type="entry name" value="DBMONOXGNASE"/>
</dbReference>
<dbReference type="Pfam" id="PF03351">
    <property type="entry name" value="DOMON"/>
    <property type="match status" value="1"/>
</dbReference>
<dbReference type="InterPro" id="IPR005018">
    <property type="entry name" value="DOMON_domain"/>
</dbReference>
<gene>
    <name evidence="9" type="ORF">EDS130_LOCUS1649</name>
</gene>
<dbReference type="EMBL" id="CAJNOJ010000004">
    <property type="protein sequence ID" value="CAF0739725.1"/>
    <property type="molecule type" value="Genomic_DNA"/>
</dbReference>
<dbReference type="FunFam" id="2.60.120.230:FF:000001">
    <property type="entry name" value="Monooxygenase, DBH-like 1"/>
    <property type="match status" value="1"/>
</dbReference>
<dbReference type="InterPro" id="IPR008977">
    <property type="entry name" value="PHM/PNGase_F_dom_sf"/>
</dbReference>
<comment type="similarity">
    <text evidence="2">Belongs to the copper type II ascorbate-dependent monooxygenase family.</text>
</comment>
<evidence type="ECO:0000256" key="1">
    <source>
        <dbReference type="ARBA" id="ARBA00004370"/>
    </source>
</evidence>
<evidence type="ECO:0000256" key="5">
    <source>
        <dbReference type="ARBA" id="ARBA00023157"/>
    </source>
</evidence>
<dbReference type="InterPro" id="IPR024548">
    <property type="entry name" value="Cu2_monoox_C"/>
</dbReference>
<feature type="signal peptide" evidence="7">
    <location>
        <begin position="1"/>
        <end position="21"/>
    </location>
</feature>
<comment type="caution">
    <text evidence="9">The sequence shown here is derived from an EMBL/GenBank/DDBJ whole genome shotgun (WGS) entry which is preliminary data.</text>
</comment>
<dbReference type="SUPFAM" id="SSF49742">
    <property type="entry name" value="PHM/PNGase F"/>
    <property type="match status" value="2"/>
</dbReference>
<keyword evidence="3 7" id="KW-0732">Signal</keyword>